<evidence type="ECO:0000313" key="1">
    <source>
        <dbReference type="EMBL" id="PWR24953.1"/>
    </source>
</evidence>
<evidence type="ECO:0000313" key="2">
    <source>
        <dbReference type="Proteomes" id="UP000245461"/>
    </source>
</evidence>
<dbReference type="AlphaFoldDB" id="A0A317EHP9"/>
<accession>A0A317EHP9</accession>
<proteinExistence type="predicted"/>
<reference evidence="1 2" key="1">
    <citation type="submission" date="2018-05" db="EMBL/GenBank/DDBJ databases">
        <title>Zavarzinia sp. HR-AS.</title>
        <authorList>
            <person name="Lee Y."/>
            <person name="Jeon C.O."/>
        </authorList>
    </citation>
    <scope>NUCLEOTIDE SEQUENCE [LARGE SCALE GENOMIC DNA]</scope>
    <source>
        <strain evidence="1 2">HR-AS</strain>
    </source>
</reference>
<keyword evidence="2" id="KW-1185">Reference proteome</keyword>
<dbReference type="Proteomes" id="UP000245461">
    <property type="component" value="Unassembled WGS sequence"/>
</dbReference>
<gene>
    <name evidence="1" type="ORF">DKG74_04075</name>
</gene>
<dbReference type="EMBL" id="QGLE01000002">
    <property type="protein sequence ID" value="PWR24953.1"/>
    <property type="molecule type" value="Genomic_DNA"/>
</dbReference>
<dbReference type="RefSeq" id="WP_109902913.1">
    <property type="nucleotide sequence ID" value="NZ_QGLE01000002.1"/>
</dbReference>
<comment type="caution">
    <text evidence="1">The sequence shown here is derived from an EMBL/GenBank/DDBJ whole genome shotgun (WGS) entry which is preliminary data.</text>
</comment>
<name>A0A317EHP9_9PROT</name>
<protein>
    <submittedName>
        <fullName evidence="1">Uncharacterized protein</fullName>
    </submittedName>
</protein>
<organism evidence="1 2">
    <name type="scientific">Zavarzinia aquatilis</name>
    <dbReference type="NCBI Taxonomy" id="2211142"/>
    <lineage>
        <taxon>Bacteria</taxon>
        <taxon>Pseudomonadati</taxon>
        <taxon>Pseudomonadota</taxon>
        <taxon>Alphaproteobacteria</taxon>
        <taxon>Rhodospirillales</taxon>
        <taxon>Zavarziniaceae</taxon>
        <taxon>Zavarzinia</taxon>
    </lineage>
</organism>
<sequence length="101" mass="10331">MRPPALTSPALALSAEAVRRLEAEVAAALDRAGLGQEAGAMFLADLAGVRIGLSASPDIAATRLRRARNRLALAASAGLNAMRPHWDGLDHGGGAPCSPRP</sequence>